<dbReference type="Gene3D" id="3.40.190.150">
    <property type="entry name" value="Bordetella uptake gene, domain 1"/>
    <property type="match status" value="1"/>
</dbReference>
<proteinExistence type="inferred from homology"/>
<evidence type="ECO:0000313" key="4">
    <source>
        <dbReference type="Proteomes" id="UP000216020"/>
    </source>
</evidence>
<dbReference type="Proteomes" id="UP000216020">
    <property type="component" value="Unassembled WGS sequence"/>
</dbReference>
<feature type="region of interest" description="Disordered" evidence="2">
    <location>
        <begin position="1"/>
        <end position="24"/>
    </location>
</feature>
<gene>
    <name evidence="3" type="ORF">CAL29_15485</name>
</gene>
<name>A0A261SD04_9BORD</name>
<evidence type="ECO:0008006" key="5">
    <source>
        <dbReference type="Google" id="ProtNLM"/>
    </source>
</evidence>
<evidence type="ECO:0000256" key="1">
    <source>
        <dbReference type="ARBA" id="ARBA00006987"/>
    </source>
</evidence>
<sequence>MSGPTRRGNGRLTSKRKETDMQDHALRGSRRAFLASALAGGAALALNRGAAAAPAYPARPITVVVPYAPGGNLDITGRAITSAMGAIMHASFVIDNRPGAGGVVGHELVARAQPDGYTLIVTANGSFAYAPRLVHGSKPFKPADFAPIGYMAETPLVLEVPARSRYASYQEFIAAAKAAPGKISIGHSGNGTTNHIAILLLEKATGARFNIIPYKGSGPGLNDLLGGQLDAFVDQLPSSLPHLKAGNLKPLAMTSASRASDLPQVRTLQELGVAGFDVTTTAGLMAPAGTPPAIIAQLNQVLNQALGQADVKQKMANLGSTVKQGSAAEFTAYLASEDKKGEQLASEGLLRAG</sequence>
<dbReference type="PANTHER" id="PTHR42928">
    <property type="entry name" value="TRICARBOXYLATE-BINDING PROTEIN"/>
    <property type="match status" value="1"/>
</dbReference>
<organism evidence="3 4">
    <name type="scientific">Bordetella genomosp. 10</name>
    <dbReference type="NCBI Taxonomy" id="1416804"/>
    <lineage>
        <taxon>Bacteria</taxon>
        <taxon>Pseudomonadati</taxon>
        <taxon>Pseudomonadota</taxon>
        <taxon>Betaproteobacteria</taxon>
        <taxon>Burkholderiales</taxon>
        <taxon>Alcaligenaceae</taxon>
        <taxon>Bordetella</taxon>
    </lineage>
</organism>
<feature type="compositionally biased region" description="Basic and acidic residues" evidence="2">
    <location>
        <begin position="15"/>
        <end position="24"/>
    </location>
</feature>
<dbReference type="AlphaFoldDB" id="A0A261SD04"/>
<dbReference type="PANTHER" id="PTHR42928:SF5">
    <property type="entry name" value="BLR1237 PROTEIN"/>
    <property type="match status" value="1"/>
</dbReference>
<dbReference type="EMBL" id="NEVM01000002">
    <property type="protein sequence ID" value="OZI34862.1"/>
    <property type="molecule type" value="Genomic_DNA"/>
</dbReference>
<comment type="similarity">
    <text evidence="1">Belongs to the UPF0065 (bug) family.</text>
</comment>
<dbReference type="SUPFAM" id="SSF53850">
    <property type="entry name" value="Periplasmic binding protein-like II"/>
    <property type="match status" value="1"/>
</dbReference>
<dbReference type="Pfam" id="PF03401">
    <property type="entry name" value="TctC"/>
    <property type="match status" value="1"/>
</dbReference>
<dbReference type="InterPro" id="IPR042100">
    <property type="entry name" value="Bug_dom1"/>
</dbReference>
<dbReference type="InterPro" id="IPR006311">
    <property type="entry name" value="TAT_signal"/>
</dbReference>
<reference evidence="4" key="1">
    <citation type="submission" date="2017-05" db="EMBL/GenBank/DDBJ databases">
        <title>Complete and WGS of Bordetella genogroups.</title>
        <authorList>
            <person name="Spilker T."/>
            <person name="Lipuma J."/>
        </authorList>
    </citation>
    <scope>NUCLEOTIDE SEQUENCE [LARGE SCALE GENOMIC DNA]</scope>
    <source>
        <strain evidence="4">AU16122</strain>
    </source>
</reference>
<dbReference type="InterPro" id="IPR005064">
    <property type="entry name" value="BUG"/>
</dbReference>
<comment type="caution">
    <text evidence="3">The sequence shown here is derived from an EMBL/GenBank/DDBJ whole genome shotgun (WGS) entry which is preliminary data.</text>
</comment>
<dbReference type="PROSITE" id="PS51318">
    <property type="entry name" value="TAT"/>
    <property type="match status" value="1"/>
</dbReference>
<dbReference type="OrthoDB" id="8678477at2"/>
<dbReference type="Gene3D" id="3.40.190.10">
    <property type="entry name" value="Periplasmic binding protein-like II"/>
    <property type="match status" value="1"/>
</dbReference>
<accession>A0A261SD04</accession>
<keyword evidence="4" id="KW-1185">Reference proteome</keyword>
<dbReference type="CDD" id="cd07012">
    <property type="entry name" value="PBP2_Bug_TTT"/>
    <property type="match status" value="1"/>
</dbReference>
<dbReference type="PIRSF" id="PIRSF017082">
    <property type="entry name" value="YflP"/>
    <property type="match status" value="1"/>
</dbReference>
<evidence type="ECO:0000256" key="2">
    <source>
        <dbReference type="SAM" id="MobiDB-lite"/>
    </source>
</evidence>
<evidence type="ECO:0000313" key="3">
    <source>
        <dbReference type="EMBL" id="OZI34862.1"/>
    </source>
</evidence>
<protein>
    <recommendedName>
        <fullName evidence="5">Tripartite tricarboxylate transporter substrate binding protein</fullName>
    </recommendedName>
</protein>